<dbReference type="GO" id="GO:0005886">
    <property type="term" value="C:plasma membrane"/>
    <property type="evidence" value="ECO:0007669"/>
    <property type="project" value="UniProtKB-SubCell"/>
</dbReference>
<dbReference type="InterPro" id="IPR011577">
    <property type="entry name" value="Cyt_b561_bac/Ni-Hgenase"/>
</dbReference>
<keyword evidence="2" id="KW-1003">Cell membrane</keyword>
<accession>J7IXV2</accession>
<dbReference type="Proteomes" id="UP000005262">
    <property type="component" value="Chromosome"/>
</dbReference>
<comment type="subcellular location">
    <subcellularLocation>
        <location evidence="1">Cell membrane</location>
        <topology evidence="1">Multi-pass membrane protein</topology>
    </subcellularLocation>
</comment>
<keyword evidence="4 6" id="KW-1133">Transmembrane helix</keyword>
<keyword evidence="9" id="KW-1185">Reference proteome</keyword>
<feature type="domain" description="Cytochrome b561 bacterial/Ni-hydrogenase" evidence="7">
    <location>
        <begin position="22"/>
        <end position="208"/>
    </location>
</feature>
<evidence type="ECO:0000256" key="6">
    <source>
        <dbReference type="SAM" id="Phobius"/>
    </source>
</evidence>
<proteinExistence type="predicted"/>
<gene>
    <name evidence="8" type="ordered locus">Desmer_1538</name>
</gene>
<dbReference type="GO" id="GO:0036397">
    <property type="term" value="F:formate dehydrogenase (quinone) activity"/>
    <property type="evidence" value="ECO:0007669"/>
    <property type="project" value="TreeGrafter"/>
</dbReference>
<keyword evidence="5 6" id="KW-0472">Membrane</keyword>
<evidence type="ECO:0000256" key="1">
    <source>
        <dbReference type="ARBA" id="ARBA00004651"/>
    </source>
</evidence>
<dbReference type="EMBL" id="CP003629">
    <property type="protein sequence ID" value="AFQ43531.1"/>
    <property type="molecule type" value="Genomic_DNA"/>
</dbReference>
<dbReference type="PANTHER" id="PTHR30074">
    <property type="entry name" value="FORMATE DEHYDROGENASE, NITRATE-INDUCIBLE, CYTOCHROME B556 FDN SUBUNIT"/>
    <property type="match status" value="1"/>
</dbReference>
<dbReference type="InterPro" id="IPR051817">
    <property type="entry name" value="FDH_cytochrome_b556_subunit"/>
</dbReference>
<dbReference type="PANTHER" id="PTHR30074:SF6">
    <property type="entry name" value="FORMATE DEHYDROGENASE GAMMA SUBUNIT"/>
    <property type="match status" value="1"/>
</dbReference>
<evidence type="ECO:0000313" key="8">
    <source>
        <dbReference type="EMBL" id="AFQ43531.1"/>
    </source>
</evidence>
<evidence type="ECO:0000259" key="7">
    <source>
        <dbReference type="Pfam" id="PF01292"/>
    </source>
</evidence>
<protein>
    <submittedName>
        <fullName evidence="8">Cytochrome b subunit of formate dehydrogenase</fullName>
    </submittedName>
</protein>
<reference evidence="9" key="2">
    <citation type="submission" date="2012-08" db="EMBL/GenBank/DDBJ databases">
        <title>Finished genome of Desulfosporosinus meridiei DSM 13257.</title>
        <authorList>
            <person name="Huntemann M."/>
            <person name="Wei C.-L."/>
            <person name="Han J."/>
            <person name="Detter J.C."/>
            <person name="Han C."/>
            <person name="Davenport K."/>
            <person name="Daligault H."/>
            <person name="Erkkila T."/>
            <person name="Gu W."/>
            <person name="Munk A.C.C."/>
            <person name="Teshima H."/>
            <person name="Xu Y."/>
            <person name="Chain P."/>
            <person name="Tapia R."/>
            <person name="Chen A."/>
            <person name="Krypides N."/>
            <person name="Mavromatis K."/>
            <person name="Markowitz V."/>
            <person name="Szeto E."/>
            <person name="Ivanova N."/>
            <person name="Mikhailova N."/>
            <person name="Ovchinnikova G."/>
            <person name="Pagani I."/>
            <person name="Pati A."/>
            <person name="Goodwin L."/>
            <person name="Peters L."/>
            <person name="Pitluck S."/>
            <person name="Woyke T."/>
            <person name="Pester M."/>
            <person name="Spring S."/>
            <person name="Ollivier B."/>
            <person name="Rattei T."/>
            <person name="Klenk H.-P."/>
            <person name="Wagner M."/>
            <person name="Loy A."/>
        </authorList>
    </citation>
    <scope>NUCLEOTIDE SEQUENCE [LARGE SCALE GENOMIC DNA]</scope>
    <source>
        <strain evidence="9">ATCC BAA-275 / DSM 13257 / NCIMB 13706 / S10</strain>
    </source>
</reference>
<evidence type="ECO:0000256" key="2">
    <source>
        <dbReference type="ARBA" id="ARBA00022475"/>
    </source>
</evidence>
<dbReference type="STRING" id="768704.Desmer_1538"/>
<dbReference type="OrthoDB" id="1808646at2"/>
<dbReference type="HOGENOM" id="CLU_091368_1_0_9"/>
<dbReference type="KEGG" id="dmi:Desmer_1538"/>
<dbReference type="GO" id="GO:0009326">
    <property type="term" value="C:formate dehydrogenase complex"/>
    <property type="evidence" value="ECO:0007669"/>
    <property type="project" value="TreeGrafter"/>
</dbReference>
<dbReference type="Pfam" id="PF01292">
    <property type="entry name" value="Ni_hydr_CYTB"/>
    <property type="match status" value="1"/>
</dbReference>
<dbReference type="Gene3D" id="1.20.950.20">
    <property type="entry name" value="Transmembrane di-heme cytochromes, Chain C"/>
    <property type="match status" value="1"/>
</dbReference>
<feature type="transmembrane region" description="Helical" evidence="6">
    <location>
        <begin position="69"/>
        <end position="88"/>
    </location>
</feature>
<feature type="transmembrane region" description="Helical" evidence="6">
    <location>
        <begin position="171"/>
        <end position="193"/>
    </location>
</feature>
<dbReference type="AlphaFoldDB" id="J7IXV2"/>
<organism evidence="8 9">
    <name type="scientific">Desulfosporosinus meridiei (strain ATCC BAA-275 / DSM 13257 / KCTC 12902 / NCIMB 13706 / S10)</name>
    <dbReference type="NCBI Taxonomy" id="768704"/>
    <lineage>
        <taxon>Bacteria</taxon>
        <taxon>Bacillati</taxon>
        <taxon>Bacillota</taxon>
        <taxon>Clostridia</taxon>
        <taxon>Eubacteriales</taxon>
        <taxon>Desulfitobacteriaceae</taxon>
        <taxon>Desulfosporosinus</taxon>
    </lineage>
</organism>
<reference evidence="8 9" key="1">
    <citation type="journal article" date="2012" name="J. Bacteriol.">
        <title>Complete genome sequences of Desulfosporosinus orientis DSM765T, Desulfosporosinus youngiae DSM17734T, Desulfosporosinus meridiei DSM13257T, and Desulfosporosinus acidiphilus DSM22704T.</title>
        <authorList>
            <person name="Pester M."/>
            <person name="Brambilla E."/>
            <person name="Alazard D."/>
            <person name="Rattei T."/>
            <person name="Weinmaier T."/>
            <person name="Han J."/>
            <person name="Lucas S."/>
            <person name="Lapidus A."/>
            <person name="Cheng J.F."/>
            <person name="Goodwin L."/>
            <person name="Pitluck S."/>
            <person name="Peters L."/>
            <person name="Ovchinnikova G."/>
            <person name="Teshima H."/>
            <person name="Detter J.C."/>
            <person name="Han C.S."/>
            <person name="Tapia R."/>
            <person name="Land M.L."/>
            <person name="Hauser L."/>
            <person name="Kyrpides N.C."/>
            <person name="Ivanova N.N."/>
            <person name="Pagani I."/>
            <person name="Huntmann M."/>
            <person name="Wei C.L."/>
            <person name="Davenport K.W."/>
            <person name="Daligault H."/>
            <person name="Chain P.S."/>
            <person name="Chen A."/>
            <person name="Mavromatis K."/>
            <person name="Markowitz V."/>
            <person name="Szeto E."/>
            <person name="Mikhailova N."/>
            <person name="Pati A."/>
            <person name="Wagner M."/>
            <person name="Woyke T."/>
            <person name="Ollivier B."/>
            <person name="Klenk H.P."/>
            <person name="Spring S."/>
            <person name="Loy A."/>
        </authorList>
    </citation>
    <scope>NUCLEOTIDE SEQUENCE [LARGE SCALE GENOMIC DNA]</scope>
    <source>
        <strain evidence="9">ATCC BAA-275 / DSM 13257 / NCIMB 13706 / S10</strain>
    </source>
</reference>
<dbReference type="GO" id="GO:0015944">
    <property type="term" value="P:formate oxidation"/>
    <property type="evidence" value="ECO:0007669"/>
    <property type="project" value="TreeGrafter"/>
</dbReference>
<evidence type="ECO:0000256" key="5">
    <source>
        <dbReference type="ARBA" id="ARBA00023136"/>
    </source>
</evidence>
<dbReference type="InterPro" id="IPR016174">
    <property type="entry name" value="Di-haem_cyt_TM"/>
</dbReference>
<evidence type="ECO:0000313" key="9">
    <source>
        <dbReference type="Proteomes" id="UP000005262"/>
    </source>
</evidence>
<feature type="transmembrane region" description="Helical" evidence="6">
    <location>
        <begin position="140"/>
        <end position="159"/>
    </location>
</feature>
<feature type="transmembrane region" description="Helical" evidence="6">
    <location>
        <begin position="29"/>
        <end position="49"/>
    </location>
</feature>
<evidence type="ECO:0000256" key="3">
    <source>
        <dbReference type="ARBA" id="ARBA00022692"/>
    </source>
</evidence>
<dbReference type="RefSeq" id="WP_014902450.1">
    <property type="nucleotide sequence ID" value="NC_018515.1"/>
</dbReference>
<dbReference type="GO" id="GO:0022904">
    <property type="term" value="P:respiratory electron transport chain"/>
    <property type="evidence" value="ECO:0007669"/>
    <property type="project" value="InterPro"/>
</dbReference>
<dbReference type="eggNOG" id="COG2864">
    <property type="taxonomic scope" value="Bacteria"/>
</dbReference>
<keyword evidence="3 6" id="KW-0812">Transmembrane</keyword>
<name>J7IXV2_DESMD</name>
<dbReference type="GO" id="GO:0009061">
    <property type="term" value="P:anaerobic respiration"/>
    <property type="evidence" value="ECO:0007669"/>
    <property type="project" value="TreeGrafter"/>
</dbReference>
<evidence type="ECO:0000256" key="4">
    <source>
        <dbReference type="ARBA" id="ARBA00022989"/>
    </source>
</evidence>
<dbReference type="GO" id="GO:0009055">
    <property type="term" value="F:electron transfer activity"/>
    <property type="evidence" value="ECO:0007669"/>
    <property type="project" value="InterPro"/>
</dbReference>
<sequence length="233" mass="26327">MAPKTEAGNQAPPRIVGDRVLRFSKGERLSHWVHAVSFFVLLFTGLGVYSSLFQPAMAIVGGIHVAQVIHRISAVFFVVVVGLLFFVGNPRFHWRWLKFTFNFTKSDLQHVSAFPREFFGGHGNYPAQDKYNGGEKINSLITIFGTIFVTLSGVVMWWAPHFPPSLVRWAYPVHDLSVFIMTAAAIGHIYLGLLHPDSRVAMSGMLNGYVSKRFAKAHHAQWYERLKNEQQNL</sequence>
<dbReference type="SUPFAM" id="SSF81342">
    <property type="entry name" value="Transmembrane di-heme cytochromes"/>
    <property type="match status" value="1"/>
</dbReference>